<dbReference type="InterPro" id="IPR008638">
    <property type="entry name" value="FhaB/CdiA-like_TPS"/>
</dbReference>
<evidence type="ECO:0000313" key="4">
    <source>
        <dbReference type="EMBL" id="PZD70858.1"/>
    </source>
</evidence>
<feature type="region of interest" description="Disordered" evidence="1">
    <location>
        <begin position="1286"/>
        <end position="1315"/>
    </location>
</feature>
<evidence type="ECO:0000313" key="5">
    <source>
        <dbReference type="Proteomes" id="UP000248857"/>
    </source>
</evidence>
<dbReference type="InterPro" id="IPR011050">
    <property type="entry name" value="Pectin_lyase_fold/virulence"/>
</dbReference>
<accession>A0A2W1JA19</accession>
<dbReference type="RefSeq" id="WP_110988600.1">
    <property type="nucleotide sequence ID" value="NZ_CAWNWM010000026.1"/>
</dbReference>
<evidence type="ECO:0000256" key="2">
    <source>
        <dbReference type="SAM" id="SignalP"/>
    </source>
</evidence>
<proteinExistence type="predicted"/>
<dbReference type="EMBL" id="PQWO01000026">
    <property type="protein sequence ID" value="PZD70858.1"/>
    <property type="molecule type" value="Genomic_DNA"/>
</dbReference>
<reference evidence="4 5" key="1">
    <citation type="journal article" date="2018" name="Sci. Rep.">
        <title>A novel species of the marine cyanobacterium Acaryochloris with a unique pigment content and lifestyle.</title>
        <authorList>
            <person name="Partensky F."/>
            <person name="Six C."/>
            <person name="Ratin M."/>
            <person name="Garczarek L."/>
            <person name="Vaulot D."/>
            <person name="Probert I."/>
            <person name="Calteau A."/>
            <person name="Gourvil P."/>
            <person name="Marie D."/>
            <person name="Grebert T."/>
            <person name="Bouchier C."/>
            <person name="Le Panse S."/>
            <person name="Gachenot M."/>
            <person name="Rodriguez F."/>
            <person name="Garrido J.L."/>
        </authorList>
    </citation>
    <scope>NUCLEOTIDE SEQUENCE [LARGE SCALE GENOMIC DNA]</scope>
    <source>
        <strain evidence="4 5">RCC1774</strain>
    </source>
</reference>
<dbReference type="OrthoDB" id="524333at2"/>
<dbReference type="InterPro" id="IPR012334">
    <property type="entry name" value="Pectin_lyas_fold"/>
</dbReference>
<feature type="compositionally biased region" description="Low complexity" evidence="1">
    <location>
        <begin position="1297"/>
        <end position="1311"/>
    </location>
</feature>
<protein>
    <recommendedName>
        <fullName evidence="3">Filamentous haemagglutinin FhaB/tRNA nuclease CdiA-like TPS domain-containing protein</fullName>
    </recommendedName>
</protein>
<evidence type="ECO:0000259" key="3">
    <source>
        <dbReference type="SMART" id="SM00912"/>
    </source>
</evidence>
<sequence>MKCDRNSPLFPKLSSLSALTIGLCLSVAPQDTLAQLTPDQTLGPESSRVERQPQPTPTNLITGGARRGQNLFHSFQDFNVESGQSVFFRNPNGVNNILTRVTGGSTSNIDSVLGVRGDANLFVINPNGIIFGPDASLDVGGSFVATTADALQFNEQDSFSATSPQTSSLLSIQPSAFFFNQINSGEITNQSQAFFDFASGLTGGISTAGLGVPEGKSLLLVGGNINIDGGGLNAISGRVELASVQAGQTLEIDEADGELSLQSLSPAQARNITFDNAGITTTGARGLIRFQGNNLILTDSTISTFIPTTSSSVEGVNTGIVLMAQDLVLDDTSITTALFSSPEQVGDILIEADQFIARNNSSLSAGTSTSGNEGNIIIKVKDLFSLDSSSLSTESTNVILDAGESGDIEIDAEEFTSLNNAEISTSTIGIGNAGDILIEARNRVLLDNSQIRSESNPSPSDPFSEIGEAGEIQIKSAQFTAQNNSQLSTSTSTTGNSGNIIIKVDDFSLISNSRIRNNIRSSASGDGGNINIDAGQFTVQDDSVISTNLNGQSSAGSINIKADNLSLINDGRIRSDINSLGRGDGGDINIESDQFTAQNDSVISTNLFGQGKTGNINIKADDFSLASNSRIRSDVNASAIGNGGNINIDIDRFSAQNDSFLFTILFGQGTSGDINVRADDFSLVSNSRIRSDINSSAEGDGGDINIEAEQFSADQNSSLTSNLFGQGKAGNISIKASAFDLNDESSLRSDVVDFARGDGGDINVVAEQFSAQDARISTILFDFGEGNTGNIDVTAKDLMLTNTDISSDTRPSSKGDAGNIQIKAEKLISQNSKFLTTTSSRGNAGGLTFNVSDKFLLVDSSILSDNFQTLEDDGRTIFVDFVGSGDAGNIEISARQLISRNSLSSSTTLSQGNAGNITFNIDDLLQINNSRIFSAVGFEDATGGAGNVEINAGQLISQNGSGFSTSTSGQGDAGDLTFDIGGQLLLNNSSVLSESGPRATGRGGNINIQTQELQVTNGAVVSAANFGNGAGGNLSVSASKGIELRGTDSQLSVASDAMASGNAGSLNVETQDLAIAGGAQITVSSLQAQAGTLTINANSLELNQGTLSAETGESGQEGANINLQISQILTLRNESLISADAFGEANGGNILINALLLLALSPEGPNGSDIIANAIDGQGGNISITTQGRFGIEPRDSLTPLNDITASSSTNLPGEIFIQTSEVDPSDNIISLPIRPPEVKVVKSCSARQGRSDFVVTGRGGLPPTAQESLGQDAFQVGLVTLDPSTEPNVKNHNVLPQKTQSPPSKSSVQQINEAQGWRKNAKGKLMLIAETPSASVSPQPSCQG</sequence>
<dbReference type="Pfam" id="PF05860">
    <property type="entry name" value="TPS"/>
    <property type="match status" value="1"/>
</dbReference>
<feature type="chain" id="PRO_5016160113" description="Filamentous haemagglutinin FhaB/tRNA nuclease CdiA-like TPS domain-containing protein" evidence="2">
    <location>
        <begin position="35"/>
        <end position="1345"/>
    </location>
</feature>
<organism evidence="4 5">
    <name type="scientific">Acaryochloris thomasi RCC1774</name>
    <dbReference type="NCBI Taxonomy" id="1764569"/>
    <lineage>
        <taxon>Bacteria</taxon>
        <taxon>Bacillati</taxon>
        <taxon>Cyanobacteriota</taxon>
        <taxon>Cyanophyceae</taxon>
        <taxon>Acaryochloridales</taxon>
        <taxon>Acaryochloridaceae</taxon>
        <taxon>Acaryochloris</taxon>
        <taxon>Acaryochloris thomasi</taxon>
    </lineage>
</organism>
<keyword evidence="5" id="KW-1185">Reference proteome</keyword>
<dbReference type="SMART" id="SM00912">
    <property type="entry name" value="Haemagg_act"/>
    <property type="match status" value="1"/>
</dbReference>
<keyword evidence="2" id="KW-0732">Signal</keyword>
<name>A0A2W1JA19_9CYAN</name>
<comment type="caution">
    <text evidence="4">The sequence shown here is derived from an EMBL/GenBank/DDBJ whole genome shotgun (WGS) entry which is preliminary data.</text>
</comment>
<feature type="signal peptide" evidence="2">
    <location>
        <begin position="1"/>
        <end position="34"/>
    </location>
</feature>
<dbReference type="SUPFAM" id="SSF51126">
    <property type="entry name" value="Pectin lyase-like"/>
    <property type="match status" value="6"/>
</dbReference>
<feature type="domain" description="Filamentous haemagglutinin FhaB/tRNA nuclease CdiA-like TPS" evidence="3">
    <location>
        <begin position="53"/>
        <end position="154"/>
    </location>
</feature>
<evidence type="ECO:0000256" key="1">
    <source>
        <dbReference type="SAM" id="MobiDB-lite"/>
    </source>
</evidence>
<dbReference type="Proteomes" id="UP000248857">
    <property type="component" value="Unassembled WGS sequence"/>
</dbReference>
<dbReference type="Gene3D" id="2.160.20.10">
    <property type="entry name" value="Single-stranded right-handed beta-helix, Pectin lyase-like"/>
    <property type="match status" value="4"/>
</dbReference>
<feature type="region of interest" description="Disordered" evidence="1">
    <location>
        <begin position="37"/>
        <end position="58"/>
    </location>
</feature>
<dbReference type="NCBIfam" id="TIGR01901">
    <property type="entry name" value="adhes_NPXG"/>
    <property type="match status" value="1"/>
</dbReference>
<gene>
    <name evidence="4" type="ORF">C1752_08852</name>
</gene>